<evidence type="ECO:0000256" key="6">
    <source>
        <dbReference type="ARBA" id="ARBA00022918"/>
    </source>
</evidence>
<dbReference type="InterPro" id="IPR000477">
    <property type="entry name" value="RT_dom"/>
</dbReference>
<keyword evidence="6" id="KW-0695">RNA-directed DNA polymerase</keyword>
<dbReference type="Pfam" id="PF00078">
    <property type="entry name" value="RVT_1"/>
    <property type="match status" value="1"/>
</dbReference>
<evidence type="ECO:0000256" key="7">
    <source>
        <dbReference type="SAM" id="MobiDB-lite"/>
    </source>
</evidence>
<dbReference type="EMBL" id="CAJNOC010002809">
    <property type="protein sequence ID" value="CAF0952553.1"/>
    <property type="molecule type" value="Genomic_DNA"/>
</dbReference>
<keyword evidence="5" id="KW-0378">Hydrolase</keyword>
<evidence type="ECO:0000256" key="1">
    <source>
        <dbReference type="ARBA" id="ARBA00022679"/>
    </source>
</evidence>
<dbReference type="OrthoDB" id="6773263at2759"/>
<protein>
    <recommendedName>
        <fullName evidence="12">Reverse transcriptase RNase H-like domain-containing protein</fullName>
    </recommendedName>
</protein>
<dbReference type="FunFam" id="3.10.20.370:FF:000001">
    <property type="entry name" value="Retrovirus-related Pol polyprotein from transposon 17.6-like protein"/>
    <property type="match status" value="1"/>
</dbReference>
<dbReference type="Pfam" id="PF17917">
    <property type="entry name" value="RT_RNaseH"/>
    <property type="match status" value="1"/>
</dbReference>
<evidence type="ECO:0008006" key="12">
    <source>
        <dbReference type="Google" id="ProtNLM"/>
    </source>
</evidence>
<dbReference type="GO" id="GO:0004519">
    <property type="term" value="F:endonuclease activity"/>
    <property type="evidence" value="ECO:0007669"/>
    <property type="project" value="UniProtKB-KW"/>
</dbReference>
<organism evidence="10 11">
    <name type="scientific">Brachionus calyciflorus</name>
    <dbReference type="NCBI Taxonomy" id="104777"/>
    <lineage>
        <taxon>Eukaryota</taxon>
        <taxon>Metazoa</taxon>
        <taxon>Spiralia</taxon>
        <taxon>Gnathifera</taxon>
        <taxon>Rotifera</taxon>
        <taxon>Eurotatoria</taxon>
        <taxon>Monogononta</taxon>
        <taxon>Pseudotrocha</taxon>
        <taxon>Ploima</taxon>
        <taxon>Brachionidae</taxon>
        <taxon>Brachionus</taxon>
    </lineage>
</organism>
<keyword evidence="4" id="KW-0255">Endonuclease</keyword>
<keyword evidence="3" id="KW-0540">Nuclease</keyword>
<dbReference type="Gene3D" id="3.10.20.370">
    <property type="match status" value="1"/>
</dbReference>
<evidence type="ECO:0000256" key="2">
    <source>
        <dbReference type="ARBA" id="ARBA00022695"/>
    </source>
</evidence>
<evidence type="ECO:0000256" key="5">
    <source>
        <dbReference type="ARBA" id="ARBA00022801"/>
    </source>
</evidence>
<evidence type="ECO:0000259" key="9">
    <source>
        <dbReference type="Pfam" id="PF17917"/>
    </source>
</evidence>
<keyword evidence="1" id="KW-0808">Transferase</keyword>
<dbReference type="Gene3D" id="3.30.70.270">
    <property type="match status" value="2"/>
</dbReference>
<dbReference type="InterPro" id="IPR043502">
    <property type="entry name" value="DNA/RNA_pol_sf"/>
</dbReference>
<keyword evidence="2" id="KW-0548">Nucleotidyltransferase</keyword>
<dbReference type="Proteomes" id="UP000663879">
    <property type="component" value="Unassembled WGS sequence"/>
</dbReference>
<evidence type="ECO:0000256" key="4">
    <source>
        <dbReference type="ARBA" id="ARBA00022759"/>
    </source>
</evidence>
<gene>
    <name evidence="10" type="ORF">OXX778_LOCUS14023</name>
</gene>
<dbReference type="FunFam" id="3.30.70.270:FF:000020">
    <property type="entry name" value="Transposon Tf2-6 polyprotein-like Protein"/>
    <property type="match status" value="1"/>
</dbReference>
<feature type="region of interest" description="Disordered" evidence="7">
    <location>
        <begin position="254"/>
        <end position="289"/>
    </location>
</feature>
<dbReference type="CDD" id="cd01647">
    <property type="entry name" value="RT_LTR"/>
    <property type="match status" value="1"/>
</dbReference>
<evidence type="ECO:0000313" key="11">
    <source>
        <dbReference type="Proteomes" id="UP000663879"/>
    </source>
</evidence>
<dbReference type="CDD" id="cd09274">
    <property type="entry name" value="RNase_HI_RT_Ty3"/>
    <property type="match status" value="1"/>
</dbReference>
<name>A0A814DCN4_9BILA</name>
<dbReference type="PANTHER" id="PTHR37984">
    <property type="entry name" value="PROTEIN CBG26694"/>
    <property type="match status" value="1"/>
</dbReference>
<keyword evidence="11" id="KW-1185">Reference proteome</keyword>
<feature type="domain" description="Reverse transcriptase" evidence="8">
    <location>
        <begin position="373"/>
        <end position="443"/>
    </location>
</feature>
<accession>A0A814DCN4</accession>
<dbReference type="PANTHER" id="PTHR37984:SF5">
    <property type="entry name" value="PROTEIN NYNRIN-LIKE"/>
    <property type="match status" value="1"/>
</dbReference>
<dbReference type="GO" id="GO:0016787">
    <property type="term" value="F:hydrolase activity"/>
    <property type="evidence" value="ECO:0007669"/>
    <property type="project" value="UniProtKB-KW"/>
</dbReference>
<dbReference type="SUPFAM" id="SSF56672">
    <property type="entry name" value="DNA/RNA polymerases"/>
    <property type="match status" value="1"/>
</dbReference>
<feature type="domain" description="Reverse transcriptase RNase H-like" evidence="9">
    <location>
        <begin position="576"/>
        <end position="679"/>
    </location>
</feature>
<evidence type="ECO:0000313" key="10">
    <source>
        <dbReference type="EMBL" id="CAF0952553.1"/>
    </source>
</evidence>
<comment type="caution">
    <text evidence="10">The sequence shown here is derived from an EMBL/GenBank/DDBJ whole genome shotgun (WGS) entry which is preliminary data.</text>
</comment>
<dbReference type="Gene3D" id="3.10.10.10">
    <property type="entry name" value="HIV Type 1 Reverse Transcriptase, subunit A, domain 1"/>
    <property type="match status" value="1"/>
</dbReference>
<dbReference type="InterPro" id="IPR041373">
    <property type="entry name" value="RT_RNaseH"/>
</dbReference>
<evidence type="ECO:0000256" key="3">
    <source>
        <dbReference type="ARBA" id="ARBA00022722"/>
    </source>
</evidence>
<sequence length="818" mass="94979">MCDSGADKTIINLNTFYLIKRHDPDTVMRSYNGNSLFSCTNEINIIGAVYLRRCLIDPHTNLENTMLIVTENISGYDCFLGRDIISKVPVLYKQLNLVQATIRELSSEIKRIFDQEMQLRRNKRNFRKNLIKNSHCGSELYEHNQIIQKLDESSSIQTIESTDNVSCDHCETDQSIEQLVESKIDQPKIQIKKRANKKVRFDNKLKYWTEEEDNLELESLFEDVKSDRVELSKQIQNVKIDDLDQFVIKSDKIRPKTESSDSETDTESFSDSNTVSEPEPILNKEEYEKAEKQKRSGLEEVAANSLLDLIPIKNHGFTFKIDFIDTNQKPIRCKCRPLPWNLKDKVRHEIENQVKAGIIRPSKSPWCFPIRVVEKPNGEIRITVDYKELNKVIKDDNQPLPSINDLYNMMTDADAFTKMDLKSAYHQIPSHEDSIEVTAFICEFGVFEYVYMTMEKSVPLANQIELLGNVISKNQIRPNPNRAKCLELKPRPVTVKELQSWLGVANYYRRFIKKYAQLTKPLYDLMDLKNTPSKFRKKNGAVNGKKVLLSWNKKAEKRFLKLKKILCCKLVLTLPNFNEKMILTTDACEYGYGAVLEQVVDGCNRQIAYFSRNYTAAQKNYSTTEKELLAVVMSIEYFHQYLYGKFFTVNTDHLPLTWIKKKKDTHPRLERWLLRLSLYNLEIIYKPGKENVVADMLSRLPDENLEKSEKLDFHDNLKAPITEQIPMSTCNESDESQNLVKNIENVGVGDDGSELVQIEQNVENLDKSSVNLLQEQDGDEDLMWIKDLIKQHGEKKPKVLIFENVIRENCFDNMIIYI</sequence>
<dbReference type="AlphaFoldDB" id="A0A814DCN4"/>
<reference evidence="10" key="1">
    <citation type="submission" date="2021-02" db="EMBL/GenBank/DDBJ databases">
        <authorList>
            <person name="Nowell W R."/>
        </authorList>
    </citation>
    <scope>NUCLEOTIDE SEQUENCE</scope>
    <source>
        <strain evidence="10">Ploen Becks lab</strain>
    </source>
</reference>
<dbReference type="InterPro" id="IPR050951">
    <property type="entry name" value="Retrovirus_Pol_polyprotein"/>
</dbReference>
<proteinExistence type="predicted"/>
<evidence type="ECO:0000259" key="8">
    <source>
        <dbReference type="Pfam" id="PF00078"/>
    </source>
</evidence>
<dbReference type="GO" id="GO:0003964">
    <property type="term" value="F:RNA-directed DNA polymerase activity"/>
    <property type="evidence" value="ECO:0007669"/>
    <property type="project" value="UniProtKB-KW"/>
</dbReference>
<dbReference type="InterPro" id="IPR043128">
    <property type="entry name" value="Rev_trsase/Diguanyl_cyclase"/>
</dbReference>